<protein>
    <submittedName>
        <fullName evidence="1">Uncharacterized protein</fullName>
    </submittedName>
</protein>
<reference evidence="1 2" key="1">
    <citation type="journal article" date="2019" name="Emerg. Microbes Infect.">
        <title>Comprehensive subspecies identification of 175 nontuberculous mycobacteria species based on 7547 genomic profiles.</title>
        <authorList>
            <person name="Matsumoto Y."/>
            <person name="Kinjo T."/>
            <person name="Motooka D."/>
            <person name="Nabeya D."/>
            <person name="Jung N."/>
            <person name="Uechi K."/>
            <person name="Horii T."/>
            <person name="Iida T."/>
            <person name="Fujita J."/>
            <person name="Nakamura S."/>
        </authorList>
    </citation>
    <scope>NUCLEOTIDE SEQUENCE [LARGE SCALE GENOMIC DNA]</scope>
    <source>
        <strain evidence="1 2">JCM 6376</strain>
    </source>
</reference>
<gene>
    <name evidence="1" type="ORF">MAIC_18650</name>
</gene>
<dbReference type="Proteomes" id="UP000467327">
    <property type="component" value="Chromosome"/>
</dbReference>
<keyword evidence="2" id="KW-1185">Reference proteome</keyword>
<evidence type="ECO:0000313" key="2">
    <source>
        <dbReference type="Proteomes" id="UP000467327"/>
    </source>
</evidence>
<evidence type="ECO:0000313" key="1">
    <source>
        <dbReference type="EMBL" id="BBX07062.1"/>
    </source>
</evidence>
<sequence length="120" mass="12463">MAASSSAAAPPPVGPAFGQSCHLAPVRDLLEWHRSVHPPGPDGSTGQPPSAVKFGDVNLVGCKSSLDGWVERHSDSAADTAAGFRDCSEIAWADDNPGYDVHALPAPRLKHVLLQAGNDC</sequence>
<dbReference type="EMBL" id="AP022561">
    <property type="protein sequence ID" value="BBX07062.1"/>
    <property type="molecule type" value="Genomic_DNA"/>
</dbReference>
<proteinExistence type="predicted"/>
<dbReference type="KEGG" id="maic:MAIC_18650"/>
<dbReference type="AlphaFoldDB" id="A0AAD1HKG5"/>
<accession>A0AAD1HKG5</accession>
<organism evidence="1 2">
    <name type="scientific">Mycolicibacterium aichiense</name>
    <dbReference type="NCBI Taxonomy" id="1799"/>
    <lineage>
        <taxon>Bacteria</taxon>
        <taxon>Bacillati</taxon>
        <taxon>Actinomycetota</taxon>
        <taxon>Actinomycetes</taxon>
        <taxon>Mycobacteriales</taxon>
        <taxon>Mycobacteriaceae</taxon>
        <taxon>Mycolicibacterium</taxon>
    </lineage>
</organism>
<name>A0AAD1HKG5_9MYCO</name>